<protein>
    <recommendedName>
        <fullName evidence="4">DUF1835 domain-containing protein</fullName>
    </recommendedName>
</protein>
<evidence type="ECO:0000313" key="3">
    <source>
        <dbReference type="Proteomes" id="UP000199473"/>
    </source>
</evidence>
<reference evidence="2 3" key="1">
    <citation type="submission" date="2016-10" db="EMBL/GenBank/DDBJ databases">
        <authorList>
            <person name="de Groot N.N."/>
        </authorList>
    </citation>
    <scope>NUCLEOTIDE SEQUENCE [LARGE SCALE GENOMIC DNA]</scope>
    <source>
        <strain evidence="2 3">DSM 19981</strain>
    </source>
</reference>
<feature type="region of interest" description="Disordered" evidence="1">
    <location>
        <begin position="229"/>
        <end position="262"/>
    </location>
</feature>
<dbReference type="Proteomes" id="UP000199473">
    <property type="component" value="Unassembled WGS sequence"/>
</dbReference>
<dbReference type="STRING" id="1123062.SAMN02745775_101884"/>
<dbReference type="EMBL" id="FOSQ01000001">
    <property type="protein sequence ID" value="SFK25898.1"/>
    <property type="molecule type" value="Genomic_DNA"/>
</dbReference>
<evidence type="ECO:0000256" key="1">
    <source>
        <dbReference type="SAM" id="MobiDB-lite"/>
    </source>
</evidence>
<proteinExistence type="predicted"/>
<sequence>MAYLGLRARVIALHAGVDLQEARLRLGREYMALNTLDRFDRVLLWFEHDLWDQAVLIRVLSLLADRRGLEGRLFLMPADGKRPFMALSDAELAVLEPQPLTALQIEAGAEAWAAFADPDPEALDRLWRRASPLPHLAPALRRHLQDLPWRADRLARTERQVLSAVADGATTLAAVMQAQHAMDPTFPQTDLMLLELHRRLSAGPLRLLRPGEGWALTDRGQAVLAGEEKHRPPPRFQGAVAVRPDPPWQWDPRATGVHRALP</sequence>
<dbReference type="AlphaFoldDB" id="A0A1I3Y225"/>
<accession>A0A1I3Y225</accession>
<evidence type="ECO:0008006" key="4">
    <source>
        <dbReference type="Google" id="ProtNLM"/>
    </source>
</evidence>
<keyword evidence="3" id="KW-1185">Reference proteome</keyword>
<gene>
    <name evidence="2" type="ORF">SAMN02745775_101884</name>
</gene>
<evidence type="ECO:0000313" key="2">
    <source>
        <dbReference type="EMBL" id="SFK25898.1"/>
    </source>
</evidence>
<organism evidence="2 3">
    <name type="scientific">Falsiroseomonas stagni DSM 19981</name>
    <dbReference type="NCBI Taxonomy" id="1123062"/>
    <lineage>
        <taxon>Bacteria</taxon>
        <taxon>Pseudomonadati</taxon>
        <taxon>Pseudomonadota</taxon>
        <taxon>Alphaproteobacteria</taxon>
        <taxon>Acetobacterales</taxon>
        <taxon>Roseomonadaceae</taxon>
        <taxon>Falsiroseomonas</taxon>
    </lineage>
</organism>
<name>A0A1I3Y225_9PROT</name>